<evidence type="ECO:0000313" key="2">
    <source>
        <dbReference type="Proteomes" id="UP000680206"/>
    </source>
</evidence>
<sequence length="98" mass="10509">MTADARKAALLEALHMAPTRDWDDIVNAARCLRAERDELRRCIGAALPGLVRVAGYVSRGRGFVDVEPYPDGAARVALGALDDRTLRAATAAGHREAP</sequence>
<dbReference type="RefSeq" id="WP_208245057.1">
    <property type="nucleotide sequence ID" value="NZ_JAGEPF010000018.1"/>
</dbReference>
<evidence type="ECO:0000313" key="1">
    <source>
        <dbReference type="EMBL" id="MBO2461649.1"/>
    </source>
</evidence>
<gene>
    <name evidence="1" type="ORF">J4709_29180</name>
</gene>
<dbReference type="EMBL" id="JAGEPF010000018">
    <property type="protein sequence ID" value="MBO2461649.1"/>
    <property type="molecule type" value="Genomic_DNA"/>
</dbReference>
<name>A0ABS3S019_9ACTN</name>
<comment type="caution">
    <text evidence="1">The sequence shown here is derived from an EMBL/GenBank/DDBJ whole genome shotgun (WGS) entry which is preliminary data.</text>
</comment>
<dbReference type="Proteomes" id="UP000680206">
    <property type="component" value="Unassembled WGS sequence"/>
</dbReference>
<accession>A0ABS3S019</accession>
<proteinExistence type="predicted"/>
<protein>
    <submittedName>
        <fullName evidence="1">Uncharacterized protein</fullName>
    </submittedName>
</protein>
<reference evidence="1 2" key="1">
    <citation type="submission" date="2021-03" db="EMBL/GenBank/DDBJ databases">
        <title>Actinomadura violae sp. nov., isolated from lichen in Thailand.</title>
        <authorList>
            <person name="Kanchanasin P."/>
            <person name="Saeng-In P."/>
            <person name="Phongsopitanun W."/>
            <person name="Yuki M."/>
            <person name="Kudo T."/>
            <person name="Ohkuma M."/>
            <person name="Tanasupawat S."/>
        </authorList>
    </citation>
    <scope>NUCLEOTIDE SEQUENCE [LARGE SCALE GENOMIC DNA]</scope>
    <source>
        <strain evidence="1 2">LCR2-06</strain>
    </source>
</reference>
<organism evidence="1 2">
    <name type="scientific">Actinomadura violacea</name>
    <dbReference type="NCBI Taxonomy" id="2819934"/>
    <lineage>
        <taxon>Bacteria</taxon>
        <taxon>Bacillati</taxon>
        <taxon>Actinomycetota</taxon>
        <taxon>Actinomycetes</taxon>
        <taxon>Streptosporangiales</taxon>
        <taxon>Thermomonosporaceae</taxon>
        <taxon>Actinomadura</taxon>
    </lineage>
</organism>
<keyword evidence="2" id="KW-1185">Reference proteome</keyword>